<dbReference type="EMBL" id="CP000554">
    <property type="protein sequence ID" value="ABM79583.1"/>
    <property type="molecule type" value="Genomic_DNA"/>
</dbReference>
<evidence type="ECO:0000313" key="2">
    <source>
        <dbReference type="EMBL" id="ABM79583.1"/>
    </source>
</evidence>
<dbReference type="KEGG" id="pmf:P9303_28531"/>
<organism evidence="2 3">
    <name type="scientific">Prochlorococcus marinus (strain MIT 9303)</name>
    <dbReference type="NCBI Taxonomy" id="59922"/>
    <lineage>
        <taxon>Bacteria</taxon>
        <taxon>Bacillati</taxon>
        <taxon>Cyanobacteriota</taxon>
        <taxon>Cyanophyceae</taxon>
        <taxon>Synechococcales</taxon>
        <taxon>Prochlorococcaceae</taxon>
        <taxon>Prochlorococcus</taxon>
    </lineage>
</organism>
<dbReference type="AlphaFoldDB" id="A2CDM3"/>
<keyword evidence="1" id="KW-0732">Signal</keyword>
<feature type="chain" id="PRO_5002642864" evidence="1">
    <location>
        <begin position="21"/>
        <end position="41"/>
    </location>
</feature>
<sequence>MLRSVRLPLSIAGSTAFALASSPIQPVAAQDDDNECLELFF</sequence>
<proteinExistence type="predicted"/>
<evidence type="ECO:0000313" key="3">
    <source>
        <dbReference type="Proteomes" id="UP000002274"/>
    </source>
</evidence>
<dbReference type="HOGENOM" id="CLU_3275055_0_0_3"/>
<evidence type="ECO:0000256" key="1">
    <source>
        <dbReference type="SAM" id="SignalP"/>
    </source>
</evidence>
<feature type="signal peptide" evidence="1">
    <location>
        <begin position="1"/>
        <end position="20"/>
    </location>
</feature>
<dbReference type="Proteomes" id="UP000002274">
    <property type="component" value="Chromosome"/>
</dbReference>
<protein>
    <submittedName>
        <fullName evidence="2">Uncharacterized protein</fullName>
    </submittedName>
</protein>
<accession>A2CDM3</accession>
<name>A2CDM3_PROM3</name>
<reference evidence="2 3" key="1">
    <citation type="journal article" date="2007" name="PLoS Genet.">
        <title>Patterns and implications of gene gain and loss in the evolution of Prochlorococcus.</title>
        <authorList>
            <person name="Kettler G.C."/>
            <person name="Martiny A.C."/>
            <person name="Huang K."/>
            <person name="Zucker J."/>
            <person name="Coleman M.L."/>
            <person name="Rodrigue S."/>
            <person name="Chen F."/>
            <person name="Lapidus A."/>
            <person name="Ferriera S."/>
            <person name="Johnson J."/>
            <person name="Steglich C."/>
            <person name="Church G.M."/>
            <person name="Richardson P."/>
            <person name="Chisholm S.W."/>
        </authorList>
    </citation>
    <scope>NUCLEOTIDE SEQUENCE [LARGE SCALE GENOMIC DNA]</scope>
    <source>
        <strain evidence="2 3">MIT 9303</strain>
    </source>
</reference>
<gene>
    <name evidence="2" type="ordered locus">P9303_28531</name>
</gene>